<dbReference type="InterPro" id="IPR036280">
    <property type="entry name" value="Multihaem_cyt_sf"/>
</dbReference>
<dbReference type="InterPro" id="IPR025874">
    <property type="entry name" value="DZR"/>
</dbReference>
<feature type="domain" description="DZANK-type" evidence="11">
    <location>
        <begin position="366"/>
        <end position="414"/>
    </location>
</feature>
<evidence type="ECO:0000256" key="5">
    <source>
        <dbReference type="ARBA" id="ARBA00022833"/>
    </source>
</evidence>
<dbReference type="SMART" id="SM00248">
    <property type="entry name" value="ANK"/>
    <property type="match status" value="2"/>
</dbReference>
<keyword evidence="13" id="KW-1185">Reference proteome</keyword>
<dbReference type="Pfam" id="PF12773">
    <property type="entry name" value="DZR"/>
    <property type="match status" value="1"/>
</dbReference>
<sequence>MTAGMIKVPSIMPLRVPLGGTARKNMINTNTPIEIRSETRDTLIYYTINGMKPEPFKQIGIKCTYKYNRPFVLGPGKRVVKAMATSSDGTRESSIVTKTFLVGEPDVELREDISEFDQSMTLSNGNLKESSGTLLGQIIENYKEPRLKMSDAWGIEGNSKRLQTSMPNNWEDVKGADYRKPRTEPRFTMSRFGSNQATVDTLDQSVSQVDGELREKQSPSNKTQLSRIQQQTDFLKCIYCMAPRPSDPYARFCAECGSPIPPLPSSRLPPPEGGQLGMCVSCHSMVPLNTPNCIICEVPLSPQHQPQATKKLAHKLMCTVCGTGNPPDLTVCVTCEARLPYNAKQIFTGTSAPPVPKNSISCIMTCSKCSRINSSDARFCDWCGAKPQPYQSPLICSQCHASNNAFSRFCNSCGCGIEPPPRISQQSSGSVIGTIVERGSIHKMISRSDSATWVPVSVPATPAEMADKATSTVGLFYPSAATIQSQIELEIQERSRLEASRDRRPALTAVSPGKGFWRQQMDHVCSHIRAHAQNNPDFRSTIGEPRLGKIITATIHEDLNGEEVILSFTFARRDGKEFWKAKSKALASSLKALNLDRSGSGSREDIRAKRKPTQNGLKTTAKGKKQKRAGKENNKDKLSDEDKLLLKEIGPKGEGNEEEVQKLLDEGANPESVSADGAPAIIVATVNKHADVIPLLMNAGAKLNTKNESKGNTALHEAVLLGADGVKCIDVLIGLGARTNIANDADRTAYDLAMETGVESVAQRFTANMGEEMLQKLTKPKKVTLVEEDDF</sequence>
<dbReference type="PANTHER" id="PTHR16058">
    <property type="entry name" value="DOUBLE ZINC RIBBON AND ANKYRIN REPEAT-CONTAINING PROTEIN 1"/>
    <property type="match status" value="1"/>
</dbReference>
<protein>
    <recommendedName>
        <fullName evidence="8">Double zinc ribbon and ankyrin repeat-containing protein 1</fullName>
    </recommendedName>
</protein>
<evidence type="ECO:0000256" key="8">
    <source>
        <dbReference type="ARBA" id="ARBA00039856"/>
    </source>
</evidence>
<comment type="subcellular location">
    <subcellularLocation>
        <location evidence="1">Cell projection</location>
        <location evidence="1">Cilium</location>
    </subcellularLocation>
</comment>
<dbReference type="GO" id="GO:0005929">
    <property type="term" value="C:cilium"/>
    <property type="evidence" value="ECO:0007669"/>
    <property type="project" value="UniProtKB-SubCell"/>
</dbReference>
<dbReference type="Pfam" id="PF12796">
    <property type="entry name" value="Ank_2"/>
    <property type="match status" value="1"/>
</dbReference>
<reference evidence="12" key="1">
    <citation type="journal article" date="2023" name="G3 (Bethesda)">
        <title>Whole genome assembly and annotation of the endangered Caribbean coral Acropora cervicornis.</title>
        <authorList>
            <person name="Selwyn J.D."/>
            <person name="Vollmer S.V."/>
        </authorList>
    </citation>
    <scope>NUCLEOTIDE SEQUENCE</scope>
    <source>
        <strain evidence="12">K2</strain>
    </source>
</reference>
<evidence type="ECO:0000256" key="7">
    <source>
        <dbReference type="ARBA" id="ARBA00023273"/>
    </source>
</evidence>
<accession>A0AAD9QHS2</accession>
<dbReference type="PANTHER" id="PTHR16058:SF4">
    <property type="entry name" value="DOUBLE ZINC RIBBON AND ANKYRIN REPEAT-CONTAINING PROTEIN 1"/>
    <property type="match status" value="1"/>
</dbReference>
<evidence type="ECO:0000259" key="11">
    <source>
        <dbReference type="Pfam" id="PF12773"/>
    </source>
</evidence>
<dbReference type="Gene3D" id="1.25.40.20">
    <property type="entry name" value="Ankyrin repeat-containing domain"/>
    <property type="match status" value="1"/>
</dbReference>
<dbReference type="InterPro" id="IPR002110">
    <property type="entry name" value="Ankyrin_rpt"/>
</dbReference>
<keyword evidence="3" id="KW-0677">Repeat</keyword>
<keyword evidence="4" id="KW-0863">Zinc-finger</keyword>
<dbReference type="Proteomes" id="UP001249851">
    <property type="component" value="Unassembled WGS sequence"/>
</dbReference>
<dbReference type="InterPro" id="IPR052481">
    <property type="entry name" value="DZAN1"/>
</dbReference>
<evidence type="ECO:0000313" key="12">
    <source>
        <dbReference type="EMBL" id="KAK2561569.1"/>
    </source>
</evidence>
<dbReference type="EMBL" id="JARQWQ010000032">
    <property type="protein sequence ID" value="KAK2561569.1"/>
    <property type="molecule type" value="Genomic_DNA"/>
</dbReference>
<dbReference type="GO" id="GO:0008270">
    <property type="term" value="F:zinc ion binding"/>
    <property type="evidence" value="ECO:0007669"/>
    <property type="project" value="UniProtKB-KW"/>
</dbReference>
<evidence type="ECO:0000256" key="4">
    <source>
        <dbReference type="ARBA" id="ARBA00022771"/>
    </source>
</evidence>
<gene>
    <name evidence="12" type="ORF">P5673_015551</name>
</gene>
<evidence type="ECO:0000256" key="1">
    <source>
        <dbReference type="ARBA" id="ARBA00004138"/>
    </source>
</evidence>
<dbReference type="InterPro" id="IPR036770">
    <property type="entry name" value="Ankyrin_rpt-contain_sf"/>
</dbReference>
<evidence type="ECO:0000313" key="13">
    <source>
        <dbReference type="Proteomes" id="UP001249851"/>
    </source>
</evidence>
<dbReference type="AlphaFoldDB" id="A0AAD9QHS2"/>
<evidence type="ECO:0000256" key="9">
    <source>
        <dbReference type="PROSITE-ProRule" id="PRU00023"/>
    </source>
</evidence>
<comment type="caution">
    <text evidence="12">The sequence shown here is derived from an EMBL/GenBank/DDBJ whole genome shotgun (WGS) entry which is preliminary data.</text>
</comment>
<dbReference type="SUPFAM" id="SSF48403">
    <property type="entry name" value="Ankyrin repeat"/>
    <property type="match status" value="1"/>
</dbReference>
<evidence type="ECO:0000256" key="10">
    <source>
        <dbReference type="SAM" id="MobiDB-lite"/>
    </source>
</evidence>
<keyword evidence="5" id="KW-0862">Zinc</keyword>
<evidence type="ECO:0000256" key="3">
    <source>
        <dbReference type="ARBA" id="ARBA00022737"/>
    </source>
</evidence>
<keyword evidence="6 9" id="KW-0040">ANK repeat</keyword>
<proteinExistence type="predicted"/>
<feature type="repeat" description="ANK" evidence="9">
    <location>
        <begin position="676"/>
        <end position="708"/>
    </location>
</feature>
<reference evidence="12" key="2">
    <citation type="journal article" date="2023" name="Science">
        <title>Genomic signatures of disease resistance in endangered staghorn corals.</title>
        <authorList>
            <person name="Vollmer S.V."/>
            <person name="Selwyn J.D."/>
            <person name="Despard B.A."/>
            <person name="Roesel C.L."/>
        </authorList>
    </citation>
    <scope>NUCLEOTIDE SEQUENCE</scope>
    <source>
        <strain evidence="12">K2</strain>
    </source>
</reference>
<keyword evidence="7" id="KW-0966">Cell projection</keyword>
<dbReference type="SUPFAM" id="SSF48695">
    <property type="entry name" value="Multiheme cytochromes"/>
    <property type="match status" value="1"/>
</dbReference>
<evidence type="ECO:0000256" key="6">
    <source>
        <dbReference type="ARBA" id="ARBA00023043"/>
    </source>
</evidence>
<name>A0AAD9QHS2_ACRCE</name>
<feature type="region of interest" description="Disordered" evidence="10">
    <location>
        <begin position="596"/>
        <end position="660"/>
    </location>
</feature>
<feature type="repeat" description="ANK" evidence="9">
    <location>
        <begin position="710"/>
        <end position="744"/>
    </location>
</feature>
<dbReference type="Pfam" id="PF13287">
    <property type="entry name" value="Fn3_assoc"/>
    <property type="match status" value="1"/>
</dbReference>
<evidence type="ECO:0000256" key="2">
    <source>
        <dbReference type="ARBA" id="ARBA00022723"/>
    </source>
</evidence>
<dbReference type="PROSITE" id="PS50088">
    <property type="entry name" value="ANK_REPEAT"/>
    <property type="match status" value="2"/>
</dbReference>
<organism evidence="12 13">
    <name type="scientific">Acropora cervicornis</name>
    <name type="common">Staghorn coral</name>
    <dbReference type="NCBI Taxonomy" id="6130"/>
    <lineage>
        <taxon>Eukaryota</taxon>
        <taxon>Metazoa</taxon>
        <taxon>Cnidaria</taxon>
        <taxon>Anthozoa</taxon>
        <taxon>Hexacorallia</taxon>
        <taxon>Scleractinia</taxon>
        <taxon>Astrocoeniina</taxon>
        <taxon>Acroporidae</taxon>
        <taxon>Acropora</taxon>
    </lineage>
</organism>
<feature type="compositionally biased region" description="Basic and acidic residues" evidence="10">
    <location>
        <begin position="629"/>
        <end position="660"/>
    </location>
</feature>
<keyword evidence="2" id="KW-0479">Metal-binding</keyword>
<dbReference type="InterPro" id="IPR026876">
    <property type="entry name" value="Fn3_assoc_repeat"/>
</dbReference>